<evidence type="ECO:0000313" key="3">
    <source>
        <dbReference type="Proteomes" id="UP000553632"/>
    </source>
</evidence>
<evidence type="ECO:0000313" key="2">
    <source>
        <dbReference type="EMBL" id="KAF4750254.1"/>
    </source>
</evidence>
<proteinExistence type="predicted"/>
<feature type="transmembrane region" description="Helical" evidence="1">
    <location>
        <begin position="143"/>
        <end position="162"/>
    </location>
</feature>
<dbReference type="Proteomes" id="UP000553632">
    <property type="component" value="Unassembled WGS sequence"/>
</dbReference>
<keyword evidence="3" id="KW-1185">Reference proteome</keyword>
<dbReference type="EMBL" id="JABANO010007340">
    <property type="protein sequence ID" value="KAF4750254.1"/>
    <property type="molecule type" value="Genomic_DNA"/>
</dbReference>
<accession>A0A7J6TXV8</accession>
<reference evidence="2 3" key="1">
    <citation type="submission" date="2020-04" db="EMBL/GenBank/DDBJ databases">
        <title>Perkinsus olseni comparative genomics.</title>
        <authorList>
            <person name="Bogema D.R."/>
        </authorList>
    </citation>
    <scope>NUCLEOTIDE SEQUENCE [LARGE SCALE GENOMIC DNA]</scope>
    <source>
        <strain evidence="2 3">ATCC PRA-207</strain>
    </source>
</reference>
<name>A0A7J6TXV8_PEROL</name>
<comment type="caution">
    <text evidence="2">The sequence shown here is derived from an EMBL/GenBank/DDBJ whole genome shotgun (WGS) entry which is preliminary data.</text>
</comment>
<evidence type="ECO:0000256" key="1">
    <source>
        <dbReference type="SAM" id="Phobius"/>
    </source>
</evidence>
<keyword evidence="1" id="KW-1133">Transmembrane helix</keyword>
<protein>
    <submittedName>
        <fullName evidence="2">Uncharacterized protein</fullName>
    </submittedName>
</protein>
<gene>
    <name evidence="2" type="ORF">FOZ63_010950</name>
</gene>
<dbReference type="AlphaFoldDB" id="A0A7J6TXV8"/>
<keyword evidence="1" id="KW-0812">Transmembrane</keyword>
<keyword evidence="1" id="KW-0472">Membrane</keyword>
<sequence length="171" mass="18890">MLAFMLAYGGEYRPLLSLKEKVHLWIPSFFSAAPKVSFLYKPAGGKLAIASISPVILREERDHLRTTRLGVSGDGLSEITRPSRTAATIQRRLNDSSCDFMPNIVGMSTLTPAFIHDLYGGEQDTVVSFCPVKPVISDDTHSAAIVVAALILLILNLSNYWWRFHILSSVL</sequence>
<organism evidence="2 3">
    <name type="scientific">Perkinsus olseni</name>
    <name type="common">Perkinsus atlanticus</name>
    <dbReference type="NCBI Taxonomy" id="32597"/>
    <lineage>
        <taxon>Eukaryota</taxon>
        <taxon>Sar</taxon>
        <taxon>Alveolata</taxon>
        <taxon>Perkinsozoa</taxon>
        <taxon>Perkinsea</taxon>
        <taxon>Perkinsida</taxon>
        <taxon>Perkinsidae</taxon>
        <taxon>Perkinsus</taxon>
    </lineage>
</organism>